<dbReference type="InterPro" id="IPR002645">
    <property type="entry name" value="STAS_dom"/>
</dbReference>
<dbReference type="CDD" id="cd07043">
    <property type="entry name" value="STAS_anti-anti-sigma_factors"/>
    <property type="match status" value="1"/>
</dbReference>
<dbReference type="InterPro" id="IPR036513">
    <property type="entry name" value="STAS_dom_sf"/>
</dbReference>
<dbReference type="RefSeq" id="WP_253669753.1">
    <property type="nucleotide sequence ID" value="NZ_JAMTCP010000011.1"/>
</dbReference>
<dbReference type="PROSITE" id="PS50801">
    <property type="entry name" value="STAS"/>
    <property type="match status" value="1"/>
</dbReference>
<evidence type="ECO:0000256" key="1">
    <source>
        <dbReference type="SAM" id="MobiDB-lite"/>
    </source>
</evidence>
<dbReference type="Gene3D" id="3.30.750.24">
    <property type="entry name" value="STAS domain"/>
    <property type="match status" value="1"/>
</dbReference>
<dbReference type="Proteomes" id="UP001205311">
    <property type="component" value="Unassembled WGS sequence"/>
</dbReference>
<feature type="compositionally biased region" description="Basic and acidic residues" evidence="1">
    <location>
        <begin position="1"/>
        <end position="10"/>
    </location>
</feature>
<evidence type="ECO:0000259" key="2">
    <source>
        <dbReference type="PROSITE" id="PS50801"/>
    </source>
</evidence>
<evidence type="ECO:0000313" key="4">
    <source>
        <dbReference type="Proteomes" id="UP001205311"/>
    </source>
</evidence>
<proteinExistence type="predicted"/>
<protein>
    <submittedName>
        <fullName evidence="3">Anti-anti-sigma factor</fullName>
    </submittedName>
</protein>
<organism evidence="3 4">
    <name type="scientific">Streptoalloteichus tenebrarius (strain ATCC 17920 / DSM 40477 / JCM 4838 / CBS 697.72 / NBRC 16177 / NCIMB 11028 / NRRL B-12390 / A12253. 1 / ISP 5477)</name>
    <name type="common">Streptomyces tenebrarius</name>
    <dbReference type="NCBI Taxonomy" id="1933"/>
    <lineage>
        <taxon>Bacteria</taxon>
        <taxon>Bacillati</taxon>
        <taxon>Actinomycetota</taxon>
        <taxon>Actinomycetes</taxon>
        <taxon>Pseudonocardiales</taxon>
        <taxon>Pseudonocardiaceae</taxon>
        <taxon>Streptoalloteichus</taxon>
    </lineage>
</organism>
<sequence>MAVGSKKLDVRAGAGASDQNDALPSPALRVTRPSGSAAVQVIGEVDPTTQAVWEQAVASVAADADERYLDLSALSFIDVRGVETLVDVAQRLPEGRRLRLVGAPLALRRVLGLLWPEGSATLAIEEEA</sequence>
<reference evidence="3 4" key="1">
    <citation type="submission" date="2022-06" db="EMBL/GenBank/DDBJ databases">
        <title>Genomic Encyclopedia of Archaeal and Bacterial Type Strains, Phase II (KMG-II): from individual species to whole genera.</title>
        <authorList>
            <person name="Goeker M."/>
        </authorList>
    </citation>
    <scope>NUCLEOTIDE SEQUENCE [LARGE SCALE GENOMIC DNA]</scope>
    <source>
        <strain evidence="3 4">DSM 40477</strain>
    </source>
</reference>
<dbReference type="SUPFAM" id="SSF52091">
    <property type="entry name" value="SpoIIaa-like"/>
    <property type="match status" value="1"/>
</dbReference>
<dbReference type="Pfam" id="PF13466">
    <property type="entry name" value="STAS_2"/>
    <property type="match status" value="1"/>
</dbReference>
<feature type="domain" description="STAS" evidence="2">
    <location>
        <begin position="26"/>
        <end position="111"/>
    </location>
</feature>
<dbReference type="InterPro" id="IPR058548">
    <property type="entry name" value="MlaB-like_STAS"/>
</dbReference>
<keyword evidence="4" id="KW-1185">Reference proteome</keyword>
<accession>A0ABT1HTI4</accession>
<gene>
    <name evidence="3" type="ORF">LX15_002538</name>
</gene>
<evidence type="ECO:0000313" key="3">
    <source>
        <dbReference type="EMBL" id="MCP2258840.1"/>
    </source>
</evidence>
<dbReference type="EMBL" id="JAMTCP010000011">
    <property type="protein sequence ID" value="MCP2258840.1"/>
    <property type="molecule type" value="Genomic_DNA"/>
</dbReference>
<name>A0ABT1HTI4_STRSD</name>
<comment type="caution">
    <text evidence="3">The sequence shown here is derived from an EMBL/GenBank/DDBJ whole genome shotgun (WGS) entry which is preliminary data.</text>
</comment>
<feature type="region of interest" description="Disordered" evidence="1">
    <location>
        <begin position="1"/>
        <end position="31"/>
    </location>
</feature>